<dbReference type="Proteomes" id="UP001289645">
    <property type="component" value="Unassembled WGS sequence"/>
</dbReference>
<evidence type="ECO:0000313" key="2">
    <source>
        <dbReference type="Proteomes" id="UP001289645"/>
    </source>
</evidence>
<accession>A0ACC6MNY4</accession>
<protein>
    <submittedName>
        <fullName evidence="1">Metallophosphoesterase</fullName>
    </submittedName>
</protein>
<sequence length="318" mass="36009">MEGYDVIGDIHGSATKLEVLLNKLDYELDEVTDAYRHPQRTVIFVGDLIDRGREQLRVLEIAKAMADAGTAQLVMGNHEFNAIAYATEWPARSGKFLRPRTEKNDHQHHAFLEQVTGPRYAQYISWFRSLPLWLELDGLRVVHACWHQPSMDIVTTALGGNRFTSDDQLARASDPNDPLFTAVEVLLKGPEVSLVDHGQPAYLDKDGVARERARIRWWAADATTLRDVAMLDRTFTTADGSAYPDLPHLPVRAESRSYVYDGDVPVLFGHYWRTGTPAHLEDWTARTACLDFSAVRDGDLTAYRWSGEPELREENFVQ</sequence>
<reference evidence="1 2" key="1">
    <citation type="journal article" date="2021" name="Chemosphere">
        <title>Bioballs carrying a syntrophic Rhodococcus and Mycolicibacterium consortium for simultaneous sorption and biodegradation of fuel oil in contaminated freshwater.</title>
        <authorList>
            <person name="Naloka K."/>
            <person name="Polrit D."/>
            <person name="Muangchinda C."/>
            <person name="Thoetkiattikul H."/>
            <person name="Pinyakong O."/>
        </authorList>
    </citation>
    <scope>NUCLEOTIDE SEQUENCE [LARGE SCALE GENOMIC DNA]</scope>
    <source>
        <strain evidence="1 2">J101</strain>
    </source>
</reference>
<name>A0ACC6MNY4_MYCPF</name>
<dbReference type="EMBL" id="JAOXLN010000038">
    <property type="protein sequence ID" value="MDZ5088726.1"/>
    <property type="molecule type" value="Genomic_DNA"/>
</dbReference>
<gene>
    <name evidence="1" type="ORF">OHX15_25305</name>
</gene>
<evidence type="ECO:0000313" key="1">
    <source>
        <dbReference type="EMBL" id="MDZ5088726.1"/>
    </source>
</evidence>
<organism evidence="1 2">
    <name type="scientific">Mycolicibacterium parafortuitum</name>
    <name type="common">Mycobacterium parafortuitum</name>
    <dbReference type="NCBI Taxonomy" id="39692"/>
    <lineage>
        <taxon>Bacteria</taxon>
        <taxon>Bacillati</taxon>
        <taxon>Actinomycetota</taxon>
        <taxon>Actinomycetes</taxon>
        <taxon>Mycobacteriales</taxon>
        <taxon>Mycobacteriaceae</taxon>
        <taxon>Mycolicibacterium</taxon>
    </lineage>
</organism>
<proteinExistence type="predicted"/>
<keyword evidence="2" id="KW-1185">Reference proteome</keyword>
<comment type="caution">
    <text evidence="1">The sequence shown here is derived from an EMBL/GenBank/DDBJ whole genome shotgun (WGS) entry which is preliminary data.</text>
</comment>